<dbReference type="AlphaFoldDB" id="A0A0D0GNM0"/>
<gene>
    <name evidence="2" type="ORF">TH53_07440</name>
</gene>
<dbReference type="Proteomes" id="UP000032049">
    <property type="component" value="Unassembled WGS sequence"/>
</dbReference>
<keyword evidence="1" id="KW-0472">Membrane</keyword>
<name>A0A0D0GNM0_9SPHI</name>
<dbReference type="EMBL" id="JXRA01000029">
    <property type="protein sequence ID" value="KIO77755.1"/>
    <property type="molecule type" value="Genomic_DNA"/>
</dbReference>
<evidence type="ECO:0000256" key="1">
    <source>
        <dbReference type="SAM" id="Phobius"/>
    </source>
</evidence>
<sequence>MKKRLTSTMSLFGKGILSLFVLQGLIILMILMVQSCKKDAQPNQGIQEKELAINNFRSSLQKEQPNINQILSSVNQQKNNSAIAGTESTTDEISDAQFSAQQLEQMKSTFKPITENSIQLLSAYGISKEDLTTQFDSLDDSRIALVALLVYDIDQQSKTQPDQTAAVLNLITTPAYAFDFNKLSDCILKQIAGKAGKAAIQELIKHKGAKLTKDLIITILKVVGKKSIPFVGWASTAIDAAKIIYCYNK</sequence>
<reference evidence="2 3" key="1">
    <citation type="submission" date="2015-01" db="EMBL/GenBank/DDBJ databases">
        <title>Draft genome sequence of Pedobacter sp. NL19 isolated from sludge of an effluent treatment pond in an abandoned uranium mine.</title>
        <authorList>
            <person name="Santos T."/>
            <person name="Caetano T."/>
            <person name="Covas C."/>
            <person name="Cruz A."/>
            <person name="Mendo S."/>
        </authorList>
    </citation>
    <scope>NUCLEOTIDE SEQUENCE [LARGE SCALE GENOMIC DNA]</scope>
    <source>
        <strain evidence="2 3">NL19</strain>
    </source>
</reference>
<evidence type="ECO:0000313" key="2">
    <source>
        <dbReference type="EMBL" id="KIO77755.1"/>
    </source>
</evidence>
<feature type="transmembrane region" description="Helical" evidence="1">
    <location>
        <begin position="12"/>
        <end position="33"/>
    </location>
</feature>
<accession>A0A0D0GNM0</accession>
<keyword evidence="1" id="KW-0812">Transmembrane</keyword>
<evidence type="ECO:0000313" key="3">
    <source>
        <dbReference type="Proteomes" id="UP000032049"/>
    </source>
</evidence>
<comment type="caution">
    <text evidence="2">The sequence shown here is derived from an EMBL/GenBank/DDBJ whole genome shotgun (WGS) entry which is preliminary data.</text>
</comment>
<proteinExistence type="predicted"/>
<organism evidence="2 3">
    <name type="scientific">Pedobacter lusitanus</name>
    <dbReference type="NCBI Taxonomy" id="1503925"/>
    <lineage>
        <taxon>Bacteria</taxon>
        <taxon>Pseudomonadati</taxon>
        <taxon>Bacteroidota</taxon>
        <taxon>Sphingobacteriia</taxon>
        <taxon>Sphingobacteriales</taxon>
        <taxon>Sphingobacteriaceae</taxon>
        <taxon>Pedobacter</taxon>
    </lineage>
</organism>
<dbReference type="RefSeq" id="WP_041880291.1">
    <property type="nucleotide sequence ID" value="NZ_CP157278.1"/>
</dbReference>
<keyword evidence="3" id="KW-1185">Reference proteome</keyword>
<protein>
    <submittedName>
        <fullName evidence="2">Uncharacterized protein</fullName>
    </submittedName>
</protein>
<dbReference type="STRING" id="1503925.TH53_07440"/>
<keyword evidence="1" id="KW-1133">Transmembrane helix</keyword>